<feature type="compositionally biased region" description="Polar residues" evidence="1">
    <location>
        <begin position="300"/>
        <end position="310"/>
    </location>
</feature>
<proteinExistence type="predicted"/>
<evidence type="ECO:0000313" key="2">
    <source>
        <dbReference type="EMBL" id="EPY21157.1"/>
    </source>
</evidence>
<dbReference type="OrthoDB" id="264900at2759"/>
<evidence type="ECO:0000313" key="3">
    <source>
        <dbReference type="Proteomes" id="UP000015354"/>
    </source>
</evidence>
<organism evidence="2 3">
    <name type="scientific">Strigomonas culicis</name>
    <dbReference type="NCBI Taxonomy" id="28005"/>
    <lineage>
        <taxon>Eukaryota</taxon>
        <taxon>Discoba</taxon>
        <taxon>Euglenozoa</taxon>
        <taxon>Kinetoplastea</taxon>
        <taxon>Metakinetoplastina</taxon>
        <taxon>Trypanosomatida</taxon>
        <taxon>Trypanosomatidae</taxon>
        <taxon>Strigomonadinae</taxon>
        <taxon>Strigomonas</taxon>
    </lineage>
</organism>
<evidence type="ECO:0000256" key="1">
    <source>
        <dbReference type="SAM" id="MobiDB-lite"/>
    </source>
</evidence>
<protein>
    <submittedName>
        <fullName evidence="2">Uncharacterized protein</fullName>
    </submittedName>
</protein>
<accession>S9TS17</accession>
<dbReference type="Proteomes" id="UP000015354">
    <property type="component" value="Unassembled WGS sequence"/>
</dbReference>
<name>S9TS17_9TRYP</name>
<reference evidence="2 3" key="1">
    <citation type="journal article" date="2013" name="PLoS ONE">
        <title>Predicting the Proteins of Angomonas deanei, Strigomonas culicis and Their Respective Endosymbionts Reveals New Aspects of the Trypanosomatidae Family.</title>
        <authorList>
            <person name="Motta M.C."/>
            <person name="Martins A.C."/>
            <person name="de Souza S.S."/>
            <person name="Catta-Preta C.M."/>
            <person name="Silva R."/>
            <person name="Klein C.C."/>
            <person name="de Almeida L.G."/>
            <person name="de Lima Cunha O."/>
            <person name="Ciapina L.P."/>
            <person name="Brocchi M."/>
            <person name="Colabardini A.C."/>
            <person name="de Araujo Lima B."/>
            <person name="Machado C.R."/>
            <person name="de Almeida Soares C.M."/>
            <person name="Probst C.M."/>
            <person name="de Menezes C.B."/>
            <person name="Thompson C.E."/>
            <person name="Bartholomeu D.C."/>
            <person name="Gradia D.F."/>
            <person name="Pavoni D.P."/>
            <person name="Grisard E.C."/>
            <person name="Fantinatti-Garboggini F."/>
            <person name="Marchini F.K."/>
            <person name="Rodrigues-Luiz G.F."/>
            <person name="Wagner G."/>
            <person name="Goldman G.H."/>
            <person name="Fietto J.L."/>
            <person name="Elias M.C."/>
            <person name="Goldman M.H."/>
            <person name="Sagot M.F."/>
            <person name="Pereira M."/>
            <person name="Stoco P.H."/>
            <person name="de Mendonca-Neto R.P."/>
            <person name="Teixeira S.M."/>
            <person name="Maciel T.E."/>
            <person name="de Oliveira Mendes T.A."/>
            <person name="Urmenyi T.P."/>
            <person name="de Souza W."/>
            <person name="Schenkman S."/>
            <person name="de Vasconcelos A.T."/>
        </authorList>
    </citation>
    <scope>NUCLEOTIDE SEQUENCE [LARGE SCALE GENOMIC DNA]</scope>
</reference>
<gene>
    <name evidence="2" type="ORF">STCU_08672</name>
</gene>
<comment type="caution">
    <text evidence="2">The sequence shown here is derived from an EMBL/GenBank/DDBJ whole genome shotgun (WGS) entry which is preliminary data.</text>
</comment>
<sequence length="674" mass="72511">MQVGHNTSVLIAYGARPGDQRLALDLFARLAIDPLRQLEAANTAQDGYFDTELYCAGFKSATEARDFVENTADLKVPEIGSHPLFSQCFLNLKSLSIKGVAQGEEQVRAVVQRATSAEALAEFPVVCVEAVTKQVHPSPKGGANDVLLASIRIFLSHVSQGPDAFCQCIHNDRIVPSQLTKGTFAGAGHTMAIFCLSPSADAASAGAAAASLEALRAFVIAPPRSGNVERFLNFAKAERERISDKGSESAFVAKLELMLSDSQALLANPQGCTPRPYSVGPGEEGGGSAQAAAAAPPLKRSTSTGSNSSGHMKENPIHVALVVSPLPDPHVGSTVTFNLGPDGKTISAVDGPQCTVDEIVVRAVDDWRTCTLSEEVGHIQSMFENGNNTAVIGTVSWNEMQTLDKQPLWLSYKRMVSSLISVASQKYAFAEVSLSVTLVKGNELLADLLTGLDSEKHVAHAPKKLSVAFSPLFGPTVYKTTMIKPPTPLQLESTINSALYQVPTYLQQCPNEHPIIFASAILKGVRDNDVYTSSLVAASTTDPQVFQDILDKKPNAPHELFEYTLGGPCCTLFFGDVNQGDTNVAAVINLIQRLRSSPNRSVRSCSVKKFISFAEETLKKTDEKLAAAQSDKEKESILKGRKSMEVFYNEYKALYADPQNRDPKTYRKSGGSKE</sequence>
<dbReference type="PANTHER" id="PTHR35615">
    <property type="entry name" value="PRESENT IN THE OUTER MITOCHONDRIAL MEMBRANE PROTEOME 22-RELATED"/>
    <property type="match status" value="1"/>
</dbReference>
<dbReference type="AlphaFoldDB" id="S9TS17"/>
<feature type="region of interest" description="Disordered" evidence="1">
    <location>
        <begin position="270"/>
        <end position="313"/>
    </location>
</feature>
<keyword evidence="3" id="KW-1185">Reference proteome</keyword>
<dbReference type="EMBL" id="ATMH01008672">
    <property type="protein sequence ID" value="EPY21157.1"/>
    <property type="molecule type" value="Genomic_DNA"/>
</dbReference>